<dbReference type="EMBL" id="JBHTEK010000001">
    <property type="protein sequence ID" value="MFC7668362.1"/>
    <property type="molecule type" value="Genomic_DNA"/>
</dbReference>
<organism evidence="1 2">
    <name type="scientific">Hymenobacter humi</name>
    <dbReference type="NCBI Taxonomy" id="1411620"/>
    <lineage>
        <taxon>Bacteria</taxon>
        <taxon>Pseudomonadati</taxon>
        <taxon>Bacteroidota</taxon>
        <taxon>Cytophagia</taxon>
        <taxon>Cytophagales</taxon>
        <taxon>Hymenobacteraceae</taxon>
        <taxon>Hymenobacter</taxon>
    </lineage>
</organism>
<dbReference type="InterPro" id="IPR013783">
    <property type="entry name" value="Ig-like_fold"/>
</dbReference>
<accession>A0ABW2U7J4</accession>
<comment type="caution">
    <text evidence="1">The sequence shown here is derived from an EMBL/GenBank/DDBJ whole genome shotgun (WGS) entry which is preliminary data.</text>
</comment>
<keyword evidence="2" id="KW-1185">Reference proteome</keyword>
<protein>
    <recommendedName>
        <fullName evidence="3">T9SS type A sorting domain-containing protein</fullName>
    </recommendedName>
</protein>
<dbReference type="SUPFAM" id="SSF88713">
    <property type="entry name" value="Glycoside hydrolase/deacetylase"/>
    <property type="match status" value="1"/>
</dbReference>
<dbReference type="Gene3D" id="2.60.40.10">
    <property type="entry name" value="Immunoglobulins"/>
    <property type="match status" value="1"/>
</dbReference>
<reference evidence="2" key="1">
    <citation type="journal article" date="2019" name="Int. J. Syst. Evol. Microbiol.">
        <title>The Global Catalogue of Microorganisms (GCM) 10K type strain sequencing project: providing services to taxonomists for standard genome sequencing and annotation.</title>
        <authorList>
            <consortium name="The Broad Institute Genomics Platform"/>
            <consortium name="The Broad Institute Genome Sequencing Center for Infectious Disease"/>
            <person name="Wu L."/>
            <person name="Ma J."/>
        </authorList>
    </citation>
    <scope>NUCLEOTIDE SEQUENCE [LARGE SCALE GENOMIC DNA]</scope>
    <source>
        <strain evidence="2">JCM 19635</strain>
    </source>
</reference>
<dbReference type="RefSeq" id="WP_380203612.1">
    <property type="nucleotide sequence ID" value="NZ_JBHTEK010000001.1"/>
</dbReference>
<sequence length="554" mass="60091">MRITVTFAAPPGSAYSRLAPTLYNKTRVLQFEEDDSPATIYTDVYPLFHGGRGPNGQVYPGLRYTDGCGHSRRYTAAVAINGHNTYNNAVWLDPGPQHDPGKLVWAQAQELLDKGWDIENHSDLHTAGNPSPAQQIADLDMLIASRLQGYQPSVLVVPTNFGGYPTAAFAAGYIGVSSASQSDGLPFVDAYTNNRVLLRTLPAPGTPFVYRRYSADANNEETAQSLLNRLKRVTDDLLAPGESTSDVYLQRVFAHTINFNVLSEWMNYTQTAAQDRLWVTTLREFEEYRRVSSQVVKTESLTGNTLTINLDYSRVNPGTRFQSLTWLVDSPGTITEVRVTGADSSSFNPATKQVNVYRSLVQQGPPLPVQLTAFTARRESAGVRLDWRTASELNAKQFEVQRSADGRSFTSVGTVPSAGTSSSPRTYAYLDASVPPATNWYYRLLQIDNDGTRAYGPVVQVAAGAALAAQVRVAPNPAHAGDGLTATVDNCEGKTLLLQLLDATGRVVLAQPSKPTVAQHQVTLALPGGIGAGVYTLRVVGAGLPLQTHVMLTR</sequence>
<proteinExistence type="predicted"/>
<evidence type="ECO:0000313" key="2">
    <source>
        <dbReference type="Proteomes" id="UP001596513"/>
    </source>
</evidence>
<evidence type="ECO:0000313" key="1">
    <source>
        <dbReference type="EMBL" id="MFC7668362.1"/>
    </source>
</evidence>
<dbReference type="Proteomes" id="UP001596513">
    <property type="component" value="Unassembled WGS sequence"/>
</dbReference>
<gene>
    <name evidence="1" type="ORF">ACFQT0_13980</name>
</gene>
<name>A0ABW2U7J4_9BACT</name>
<evidence type="ECO:0008006" key="3">
    <source>
        <dbReference type="Google" id="ProtNLM"/>
    </source>
</evidence>
<dbReference type="Gene3D" id="3.20.20.370">
    <property type="entry name" value="Glycoside hydrolase/deacetylase"/>
    <property type="match status" value="1"/>
</dbReference>
<dbReference type="InterPro" id="IPR011330">
    <property type="entry name" value="Glyco_hydro/deAcase_b/a-brl"/>
</dbReference>